<evidence type="ECO:0000313" key="4">
    <source>
        <dbReference type="Proteomes" id="UP000055590"/>
    </source>
</evidence>
<evidence type="ECO:0000313" key="3">
    <source>
        <dbReference type="EMBL" id="AKU91501.1"/>
    </source>
</evidence>
<dbReference type="GO" id="GO:0040029">
    <property type="term" value="P:epigenetic regulation of gene expression"/>
    <property type="evidence" value="ECO:0007669"/>
    <property type="project" value="TreeGrafter"/>
</dbReference>
<dbReference type="STRING" id="1391653.AKJ08_1888"/>
<dbReference type="EMBL" id="CP012332">
    <property type="protein sequence ID" value="AKU91501.1"/>
    <property type="molecule type" value="Genomic_DNA"/>
</dbReference>
<dbReference type="AlphaFoldDB" id="A0A0K1PDL5"/>
<evidence type="ECO:0000259" key="2">
    <source>
        <dbReference type="Pfam" id="PF00850"/>
    </source>
</evidence>
<dbReference type="Proteomes" id="UP000055590">
    <property type="component" value="Chromosome"/>
</dbReference>
<dbReference type="OrthoDB" id="9808367at2"/>
<dbReference type="KEGG" id="vin:AKJ08_1888"/>
<sequence>MDQTLLFADARCLDHEPGFAHPESPARLRAVLSALDRRPIEGTRLLEPRPASREQLLRVHRPEYVDEILALDGQWAQLDPDTAVSKGSVTAALLSAGAAIKAVEAVVGERARNAFSITRPPGHHAEPDRAMGFCLFNNVAVAAAHAREALGCRKVLIVDWDVHHGNGTQSAFYDRGDVLFFSTHRLPFYPGTGELEEVGRGEGEGLNVNVPLPPRLGDGDYAALFRELLIPIADAWRPDLVLVSAGFDSHVEDPLGGMAVTPEGFAGLCGIAMELAERHAGGKLALVLEGGYDLGGLSSSTHACMEVLAGAKPPALPTSPTPRGREAIDRARAFHSRYWNVF</sequence>
<proteinExistence type="inferred from homology"/>
<evidence type="ECO:0000256" key="1">
    <source>
        <dbReference type="ARBA" id="ARBA00005947"/>
    </source>
</evidence>
<dbReference type="InterPro" id="IPR037138">
    <property type="entry name" value="His_deacetylse_dom_sf"/>
</dbReference>
<dbReference type="InterPro" id="IPR023801">
    <property type="entry name" value="His_deacetylse_dom"/>
</dbReference>
<dbReference type="Pfam" id="PF00850">
    <property type="entry name" value="Hist_deacetyl"/>
    <property type="match status" value="1"/>
</dbReference>
<dbReference type="PANTHER" id="PTHR10625:SF11">
    <property type="entry name" value="HISTONE DEACETYLASE 14, CHLOROPLASTIC"/>
    <property type="match status" value="1"/>
</dbReference>
<dbReference type="CDD" id="cd09992">
    <property type="entry name" value="HDAC_classII"/>
    <property type="match status" value="1"/>
</dbReference>
<organism evidence="3 4">
    <name type="scientific">Vulgatibacter incomptus</name>
    <dbReference type="NCBI Taxonomy" id="1391653"/>
    <lineage>
        <taxon>Bacteria</taxon>
        <taxon>Pseudomonadati</taxon>
        <taxon>Myxococcota</taxon>
        <taxon>Myxococcia</taxon>
        <taxon>Myxococcales</taxon>
        <taxon>Cystobacterineae</taxon>
        <taxon>Vulgatibacteraceae</taxon>
        <taxon>Vulgatibacter</taxon>
    </lineage>
</organism>
<accession>A0A0K1PDL5</accession>
<keyword evidence="4" id="KW-1185">Reference proteome</keyword>
<dbReference type="PANTHER" id="PTHR10625">
    <property type="entry name" value="HISTONE DEACETYLASE HDAC1-RELATED"/>
    <property type="match status" value="1"/>
</dbReference>
<dbReference type="GO" id="GO:0004407">
    <property type="term" value="F:histone deacetylase activity"/>
    <property type="evidence" value="ECO:0007669"/>
    <property type="project" value="TreeGrafter"/>
</dbReference>
<feature type="domain" description="Histone deacetylase" evidence="2">
    <location>
        <begin position="21"/>
        <end position="307"/>
    </location>
</feature>
<dbReference type="GO" id="GO:0005737">
    <property type="term" value="C:cytoplasm"/>
    <property type="evidence" value="ECO:0007669"/>
    <property type="project" value="TreeGrafter"/>
</dbReference>
<gene>
    <name evidence="3" type="ORF">AKJ08_1888</name>
</gene>
<dbReference type="SUPFAM" id="SSF52768">
    <property type="entry name" value="Arginase/deacetylase"/>
    <property type="match status" value="1"/>
</dbReference>
<dbReference type="PRINTS" id="PR01270">
    <property type="entry name" value="HDASUPER"/>
</dbReference>
<name>A0A0K1PDL5_9BACT</name>
<protein>
    <submittedName>
        <fullName evidence="3">Deacetylase</fullName>
    </submittedName>
</protein>
<reference evidence="3 4" key="1">
    <citation type="submission" date="2015-08" db="EMBL/GenBank/DDBJ databases">
        <authorList>
            <person name="Babu N.S."/>
            <person name="Beckwith C.J."/>
            <person name="Beseler K.G."/>
            <person name="Brison A."/>
            <person name="Carone J.V."/>
            <person name="Caskin T.P."/>
            <person name="Diamond M."/>
            <person name="Durham M.E."/>
            <person name="Foxe J.M."/>
            <person name="Go M."/>
            <person name="Henderson B.A."/>
            <person name="Jones I.B."/>
            <person name="McGettigan J.A."/>
            <person name="Micheletti S.J."/>
            <person name="Nasrallah M.E."/>
            <person name="Ortiz D."/>
            <person name="Piller C.R."/>
            <person name="Privatt S.R."/>
            <person name="Schneider S.L."/>
            <person name="Sharp S."/>
            <person name="Smith T.C."/>
            <person name="Stanton J.D."/>
            <person name="Ullery H.E."/>
            <person name="Wilson R.J."/>
            <person name="Serrano M.G."/>
            <person name="Buck G."/>
            <person name="Lee V."/>
            <person name="Wang Y."/>
            <person name="Carvalho R."/>
            <person name="Voegtly L."/>
            <person name="Shi R."/>
            <person name="Duckworth R."/>
            <person name="Johnson A."/>
            <person name="Loviza R."/>
            <person name="Walstead R."/>
            <person name="Shah Z."/>
            <person name="Kiflezghi M."/>
            <person name="Wade K."/>
            <person name="Ball S.L."/>
            <person name="Bradley K.W."/>
            <person name="Asai D.J."/>
            <person name="Bowman C.A."/>
            <person name="Russell D.A."/>
            <person name="Pope W.H."/>
            <person name="Jacobs-Sera D."/>
            <person name="Hendrix R.W."/>
            <person name="Hatfull G.F."/>
        </authorList>
    </citation>
    <scope>NUCLEOTIDE SEQUENCE [LARGE SCALE GENOMIC DNA]</scope>
    <source>
        <strain evidence="3 4">DSM 27710</strain>
    </source>
</reference>
<dbReference type="InterPro" id="IPR000286">
    <property type="entry name" value="HDACs"/>
</dbReference>
<dbReference type="PATRIC" id="fig|1391653.3.peg.1977"/>
<dbReference type="RefSeq" id="WP_050725802.1">
    <property type="nucleotide sequence ID" value="NZ_CP012332.1"/>
</dbReference>
<comment type="similarity">
    <text evidence="1">Belongs to the histone deacetylase family.</text>
</comment>
<dbReference type="Gene3D" id="3.40.800.20">
    <property type="entry name" value="Histone deacetylase domain"/>
    <property type="match status" value="1"/>
</dbReference>
<dbReference type="InterPro" id="IPR023696">
    <property type="entry name" value="Ureohydrolase_dom_sf"/>
</dbReference>